<keyword evidence="1" id="KW-0472">Membrane</keyword>
<dbReference type="AlphaFoldDB" id="A0A9P6M1Q0"/>
<dbReference type="EMBL" id="JAAAHY010000590">
    <property type="protein sequence ID" value="KAF9961316.1"/>
    <property type="molecule type" value="Genomic_DNA"/>
</dbReference>
<gene>
    <name evidence="2" type="ORF">BGZ70_008323</name>
</gene>
<keyword evidence="1" id="KW-1133">Transmembrane helix</keyword>
<sequence>MYSRFGGRYANSIRWTRQGGYPEMLTSLCNSWKNLPMPTKVAMTLTIFASLAASVADKGAVYFITPAVRMGAAEPFVVKSPQFVQSGVQRTFSGWSSSYPYGADIVDAMKTMISVTADVPEAISGRVYTPRTSDYVITCDHFDLQFEMREVLASNLLLPNNGCTVVNYVSYGGFQAEFDRAKVVNVAKGRWSIRVPATSNATVASVGTSWSIFVDRRICALGEPLTSVSEHVKSGLTALPSTMVTKCVYPTGEISVLSASVVTFFVPTSTSFRRVAATVFDGHDDLLQAMEVSINNTPATSNATQFTELTSHDSFIEALFCLAYGRPAVSLRCRYHNINMLIIKQQGLDGPITKARGGKPFPYPPSTSIAMTIEHVPILHSGVPQPISMSTLKNATFEAAHYMASLGHNFYADYDEEQLYVLFDTMDPHQGFTVPDWLLISIATIMAVCLCLWGAIKVLLEARYTSSLYKVVATQLSLQTGMAAPMLMRSRLEPFEFERIPVAAAAGSHEVDTSTTKSPLGRTSC</sequence>
<keyword evidence="3" id="KW-1185">Reference proteome</keyword>
<protein>
    <recommendedName>
        <fullName evidence="4">Transmembrane protein</fullName>
    </recommendedName>
</protein>
<name>A0A9P6M1Q0_MORAP</name>
<dbReference type="OrthoDB" id="2405755at2759"/>
<dbReference type="Proteomes" id="UP000738359">
    <property type="component" value="Unassembled WGS sequence"/>
</dbReference>
<feature type="transmembrane region" description="Helical" evidence="1">
    <location>
        <begin position="437"/>
        <end position="460"/>
    </location>
</feature>
<evidence type="ECO:0000313" key="2">
    <source>
        <dbReference type="EMBL" id="KAF9961316.1"/>
    </source>
</evidence>
<evidence type="ECO:0000256" key="1">
    <source>
        <dbReference type="SAM" id="Phobius"/>
    </source>
</evidence>
<evidence type="ECO:0000313" key="3">
    <source>
        <dbReference type="Proteomes" id="UP000738359"/>
    </source>
</evidence>
<accession>A0A9P6M1Q0</accession>
<keyword evidence="1" id="KW-0812">Transmembrane</keyword>
<proteinExistence type="predicted"/>
<comment type="caution">
    <text evidence="2">The sequence shown here is derived from an EMBL/GenBank/DDBJ whole genome shotgun (WGS) entry which is preliminary data.</text>
</comment>
<reference evidence="2" key="1">
    <citation type="journal article" date="2020" name="Fungal Divers.">
        <title>Resolving the Mortierellaceae phylogeny through synthesis of multi-gene phylogenetics and phylogenomics.</title>
        <authorList>
            <person name="Vandepol N."/>
            <person name="Liber J."/>
            <person name="Desiro A."/>
            <person name="Na H."/>
            <person name="Kennedy M."/>
            <person name="Barry K."/>
            <person name="Grigoriev I.V."/>
            <person name="Miller A.N."/>
            <person name="O'Donnell K."/>
            <person name="Stajich J.E."/>
            <person name="Bonito G."/>
        </authorList>
    </citation>
    <scope>NUCLEOTIDE SEQUENCE</scope>
    <source>
        <strain evidence="2">CK1249</strain>
    </source>
</reference>
<evidence type="ECO:0008006" key="4">
    <source>
        <dbReference type="Google" id="ProtNLM"/>
    </source>
</evidence>
<organism evidence="2 3">
    <name type="scientific">Mortierella alpina</name>
    <name type="common">Oleaginous fungus</name>
    <name type="synonym">Mortierella renispora</name>
    <dbReference type="NCBI Taxonomy" id="64518"/>
    <lineage>
        <taxon>Eukaryota</taxon>
        <taxon>Fungi</taxon>
        <taxon>Fungi incertae sedis</taxon>
        <taxon>Mucoromycota</taxon>
        <taxon>Mortierellomycotina</taxon>
        <taxon>Mortierellomycetes</taxon>
        <taxon>Mortierellales</taxon>
        <taxon>Mortierellaceae</taxon>
        <taxon>Mortierella</taxon>
    </lineage>
</organism>